<dbReference type="OrthoDB" id="435593at2759"/>
<dbReference type="InterPro" id="IPR013762">
    <property type="entry name" value="Integrase-like_cat_sf"/>
</dbReference>
<dbReference type="InterPro" id="IPR051345">
    <property type="entry name" value="Importin_beta-like_NTR"/>
</dbReference>
<dbReference type="InterPro" id="IPR011989">
    <property type="entry name" value="ARM-like"/>
</dbReference>
<feature type="domain" description="Importin N-terminal" evidence="2">
    <location>
        <begin position="429"/>
        <end position="496"/>
    </location>
</feature>
<evidence type="ECO:0000256" key="1">
    <source>
        <dbReference type="ARBA" id="ARBA00023172"/>
    </source>
</evidence>
<dbReference type="Gene3D" id="1.25.10.10">
    <property type="entry name" value="Leucine-rich Repeat Variant"/>
    <property type="match status" value="1"/>
</dbReference>
<sequence length="1335" mass="151757">MPPKKKRTPKTRSVEVNAEDSFDLNEALQAAAAKTASHLYSNNTRTSYAGHVQRGKDYLQNFNTGEMAGAFDVLGEQTPTALLAFVAYKCEHLKNSFKTAEAIRSAFKQYFRDTFKCQGEFWRQESNGHWIGNPVFDQLFTNYTKSLRNQYGRENQTRQSLAMSYKDLSVIMEYVQRPNVIKRNGENICLFFQAFAATGFCLWTRNDELVRLKREDLELGLKTETGMPYLTITLTFRKTNQADPTKANIYQIHPQPHEPHACCYTKLNAWIERMEKIGRVAPQDLIFPALDNKGRPKLLEGFAPTRIQSLLDLFTGITGLTLGRNGHFTTHCFRRGGAQHRFMFASEKWSLKAVKWWGGWSEGEGTGTIMRYLLDEYTRYESGFGDMLSPERSDSRHSVFMGETDIKPQTVAALNALYNSPSNSAKKEANLWLESFQAKPEAWQTAVILLTTESVGKEAQVFGAQTMRRKIVDDFQDLDGPHRASLRDSLLNLSMQHKTSPRVIRTQLCLALAALSLRMLEWQQPVNHMIGLYGSSTTDLPYLLEFLTVLPEEVNDSRCPSLTDDEYRTRSDELLTQNANQILKMLVMYMENSGDDARLQEAIFRCFLSWLRSGDIATNSLSNNPILAFSFKALQMPELFDIAVDVVCELIYQTKDIEESMAVIQEIYPNLLPLRQEIAKSIEDGNEDNVRGYCKIFVEAGECYLSLVVRHTDHFRGIVEGIAVCTAFHDLDIVPMTFRFWYQLAEELRRNEDARLKYQDVYENLVDVMIKHLHYPNDLDTWSAKERDEFKDFRHVMGDVLKDCCLILGSRIPLGKAYVLITQAATKVPPKWQEVEAPLMALRSMGAQVEPEENEVLPEIMKLLSQLPEHPKIKYAATLVIARYGSWTDKHPEFIEYQLGFISSGFENEDVVAASALALKLLCRECSNHLLNYLNQLHAFFSNVTKKLKGVDLLEVTEAVAHVVAAVPNAELGQVFQMFCLPIAQQLATLASKDQSTLEEDVPVIIDNISQLKIFFETVNPQVPPTEPHPCIPIVQELWPIMDILAERVGGIDEVARPLAGCWRSIVISYRTHYTPLLPITMTRLVKSFEQTGLGQYLWVGSRIVREFGELNPGPALQFVESLSVSMWQILQKFAGQFNEIPDVVEDYFNLVTDLMLSCPREYLHSALFPTVFKAMLASFSLKEQYALVSVFRHCRIVLDQMNDLQHPRSSPSSSRANSPRISASEATIVKSQFMEHDMFISHVVQGIIYTFPPEIYSDAAGVIKSLAMFCPQESVLWFSKAVSGLEMSPTEMQKIMADFSAVVSGDNWSRVSYAVLDFTALFRRKIIPRSRNKK</sequence>
<keyword evidence="3" id="KW-0675">Receptor</keyword>
<dbReference type="Pfam" id="PF08389">
    <property type="entry name" value="Xpo1"/>
    <property type="match status" value="1"/>
</dbReference>
<dbReference type="Pfam" id="PF24140">
    <property type="entry name" value="TPR_TNPO3_IPO13_3rd"/>
    <property type="match status" value="1"/>
</dbReference>
<dbReference type="Pfam" id="PF24138">
    <property type="entry name" value="TPR_TNPO3_IPO13_2nd"/>
    <property type="match status" value="1"/>
</dbReference>
<dbReference type="PANTHER" id="PTHR12363:SF53">
    <property type="entry name" value="MRNA TRANSPORT REGULATOR MTR10"/>
    <property type="match status" value="1"/>
</dbReference>
<name>A0A9P6MBD9_9FUNG</name>
<organism evidence="3 4">
    <name type="scientific">Modicella reniformis</name>
    <dbReference type="NCBI Taxonomy" id="1440133"/>
    <lineage>
        <taxon>Eukaryota</taxon>
        <taxon>Fungi</taxon>
        <taxon>Fungi incertae sedis</taxon>
        <taxon>Mucoromycota</taxon>
        <taxon>Mortierellomycotina</taxon>
        <taxon>Mortierellomycetes</taxon>
        <taxon>Mortierellales</taxon>
        <taxon>Mortierellaceae</taxon>
        <taxon>Modicella</taxon>
    </lineage>
</organism>
<keyword evidence="4" id="KW-1185">Reference proteome</keyword>
<dbReference type="Gene3D" id="1.10.443.10">
    <property type="entry name" value="Intergrase catalytic core"/>
    <property type="match status" value="1"/>
</dbReference>
<proteinExistence type="predicted"/>
<dbReference type="InterPro" id="IPR001494">
    <property type="entry name" value="Importin-beta_N"/>
</dbReference>
<dbReference type="SUPFAM" id="SSF56349">
    <property type="entry name" value="DNA breaking-rejoining enzymes"/>
    <property type="match status" value="1"/>
</dbReference>
<evidence type="ECO:0000313" key="4">
    <source>
        <dbReference type="Proteomes" id="UP000749646"/>
    </source>
</evidence>
<gene>
    <name evidence="3" type="primary">MTR10</name>
    <name evidence="3" type="ORF">BGZ65_002730</name>
</gene>
<accession>A0A9P6MBD9</accession>
<dbReference type="GO" id="GO:0006310">
    <property type="term" value="P:DNA recombination"/>
    <property type="evidence" value="ECO:0007669"/>
    <property type="project" value="UniProtKB-KW"/>
</dbReference>
<dbReference type="GO" id="GO:0031267">
    <property type="term" value="F:small GTPase binding"/>
    <property type="evidence" value="ECO:0007669"/>
    <property type="project" value="InterPro"/>
</dbReference>
<dbReference type="Pfam" id="PF24139">
    <property type="entry name" value="TPR_TNPO3_IPO13_4th"/>
    <property type="match status" value="1"/>
</dbReference>
<evidence type="ECO:0000313" key="3">
    <source>
        <dbReference type="EMBL" id="KAF9987641.1"/>
    </source>
</evidence>
<dbReference type="InterPro" id="IPR057942">
    <property type="entry name" value="TPR_TNPO3_IPO13_3rd"/>
</dbReference>
<dbReference type="Proteomes" id="UP000749646">
    <property type="component" value="Unassembled WGS sequence"/>
</dbReference>
<dbReference type="GO" id="GO:0005737">
    <property type="term" value="C:cytoplasm"/>
    <property type="evidence" value="ECO:0007669"/>
    <property type="project" value="TreeGrafter"/>
</dbReference>
<reference evidence="3" key="1">
    <citation type="journal article" date="2020" name="Fungal Divers.">
        <title>Resolving the Mortierellaceae phylogeny through synthesis of multi-gene phylogenetics and phylogenomics.</title>
        <authorList>
            <person name="Vandepol N."/>
            <person name="Liber J."/>
            <person name="Desiro A."/>
            <person name="Na H."/>
            <person name="Kennedy M."/>
            <person name="Barry K."/>
            <person name="Grigoriev I.V."/>
            <person name="Miller A.N."/>
            <person name="O'Donnell K."/>
            <person name="Stajich J.E."/>
            <person name="Bonito G."/>
        </authorList>
    </citation>
    <scope>NUCLEOTIDE SEQUENCE</scope>
    <source>
        <strain evidence="3">MES-2147</strain>
    </source>
</reference>
<dbReference type="InterPro" id="IPR058537">
    <property type="entry name" value="TPR_TNPO3_IPO13_4th"/>
</dbReference>
<dbReference type="EMBL" id="JAAAHW010003165">
    <property type="protein sequence ID" value="KAF9987641.1"/>
    <property type="molecule type" value="Genomic_DNA"/>
</dbReference>
<dbReference type="GO" id="GO:0006606">
    <property type="term" value="P:protein import into nucleus"/>
    <property type="evidence" value="ECO:0007669"/>
    <property type="project" value="TreeGrafter"/>
</dbReference>
<dbReference type="GO" id="GO:0015074">
    <property type="term" value="P:DNA integration"/>
    <property type="evidence" value="ECO:0007669"/>
    <property type="project" value="InterPro"/>
</dbReference>
<keyword evidence="1" id="KW-0233">DNA recombination</keyword>
<dbReference type="GO" id="GO:0003677">
    <property type="term" value="F:DNA binding"/>
    <property type="evidence" value="ECO:0007669"/>
    <property type="project" value="InterPro"/>
</dbReference>
<evidence type="ECO:0000259" key="2">
    <source>
        <dbReference type="PROSITE" id="PS50166"/>
    </source>
</evidence>
<dbReference type="InterPro" id="IPR016024">
    <property type="entry name" value="ARM-type_fold"/>
</dbReference>
<dbReference type="SMART" id="SM00913">
    <property type="entry name" value="IBN_N"/>
    <property type="match status" value="1"/>
</dbReference>
<dbReference type="PANTHER" id="PTHR12363">
    <property type="entry name" value="TRANSPORTIN 3 AND IMPORTIN 13"/>
    <property type="match status" value="1"/>
</dbReference>
<dbReference type="InterPro" id="IPR057941">
    <property type="entry name" value="TPR_TNPO3_IPO13_2nd"/>
</dbReference>
<dbReference type="InterPro" id="IPR011010">
    <property type="entry name" value="DNA_brk_join_enz"/>
</dbReference>
<dbReference type="SUPFAM" id="SSF48371">
    <property type="entry name" value="ARM repeat"/>
    <property type="match status" value="1"/>
</dbReference>
<dbReference type="InterPro" id="IPR013598">
    <property type="entry name" value="Exportin-1/Importin-b-like"/>
</dbReference>
<comment type="caution">
    <text evidence="3">The sequence shown here is derived from an EMBL/GenBank/DDBJ whole genome shotgun (WGS) entry which is preliminary data.</text>
</comment>
<protein>
    <submittedName>
        <fullName evidence="3">Nuclear import receptor</fullName>
    </submittedName>
</protein>
<dbReference type="Pfam" id="PF03810">
    <property type="entry name" value="IBN_N"/>
    <property type="match status" value="1"/>
</dbReference>
<dbReference type="PROSITE" id="PS50166">
    <property type="entry name" value="IMPORTIN_B_NT"/>
    <property type="match status" value="1"/>
</dbReference>